<dbReference type="EMBL" id="QZWG01000013">
    <property type="protein sequence ID" value="RZB71414.1"/>
    <property type="molecule type" value="Genomic_DNA"/>
</dbReference>
<protein>
    <submittedName>
        <fullName evidence="1">Uncharacterized protein</fullName>
    </submittedName>
</protein>
<name>A0A445HCQ4_GLYSO</name>
<organism evidence="1 2">
    <name type="scientific">Glycine soja</name>
    <name type="common">Wild soybean</name>
    <dbReference type="NCBI Taxonomy" id="3848"/>
    <lineage>
        <taxon>Eukaryota</taxon>
        <taxon>Viridiplantae</taxon>
        <taxon>Streptophyta</taxon>
        <taxon>Embryophyta</taxon>
        <taxon>Tracheophyta</taxon>
        <taxon>Spermatophyta</taxon>
        <taxon>Magnoliopsida</taxon>
        <taxon>eudicotyledons</taxon>
        <taxon>Gunneridae</taxon>
        <taxon>Pentapetalae</taxon>
        <taxon>rosids</taxon>
        <taxon>fabids</taxon>
        <taxon>Fabales</taxon>
        <taxon>Fabaceae</taxon>
        <taxon>Papilionoideae</taxon>
        <taxon>50 kb inversion clade</taxon>
        <taxon>NPAAA clade</taxon>
        <taxon>indigoferoid/millettioid clade</taxon>
        <taxon>Phaseoleae</taxon>
        <taxon>Glycine</taxon>
        <taxon>Glycine subgen. Soja</taxon>
    </lineage>
</organism>
<comment type="caution">
    <text evidence="1">The sequence shown here is derived from an EMBL/GenBank/DDBJ whole genome shotgun (WGS) entry which is preliminary data.</text>
</comment>
<evidence type="ECO:0000313" key="1">
    <source>
        <dbReference type="EMBL" id="RZB71414.1"/>
    </source>
</evidence>
<gene>
    <name evidence="1" type="ORF">D0Y65_036065</name>
</gene>
<evidence type="ECO:0000313" key="2">
    <source>
        <dbReference type="Proteomes" id="UP000289340"/>
    </source>
</evidence>
<keyword evidence="2" id="KW-1185">Reference proteome</keyword>
<proteinExistence type="predicted"/>
<dbReference type="Proteomes" id="UP000289340">
    <property type="component" value="Chromosome 13"/>
</dbReference>
<sequence length="78" mass="9116">MAAIRTYLSKFVVNRDLKRVKNHINDAMIDQRKSYPFSKFKQLNPREYQSSPSNLFPVRTKTSGRIQGCCFYILNGIN</sequence>
<reference evidence="1 2" key="1">
    <citation type="submission" date="2018-09" db="EMBL/GenBank/DDBJ databases">
        <title>A high-quality reference genome of wild soybean provides a powerful tool to mine soybean genomes.</title>
        <authorList>
            <person name="Xie M."/>
            <person name="Chung C.Y.L."/>
            <person name="Li M.-W."/>
            <person name="Wong F.-L."/>
            <person name="Chan T.-F."/>
            <person name="Lam H.-M."/>
        </authorList>
    </citation>
    <scope>NUCLEOTIDE SEQUENCE [LARGE SCALE GENOMIC DNA]</scope>
    <source>
        <strain evidence="2">cv. W05</strain>
        <tissue evidence="1">Hypocotyl of etiolated seedlings</tissue>
    </source>
</reference>
<accession>A0A445HCQ4</accession>
<dbReference type="AlphaFoldDB" id="A0A445HCQ4"/>